<evidence type="ECO:0000313" key="2">
    <source>
        <dbReference type="Proteomes" id="UP000033636"/>
    </source>
</evidence>
<dbReference type="Proteomes" id="UP000033636">
    <property type="component" value="Unassembled WGS sequence"/>
</dbReference>
<comment type="caution">
    <text evidence="1">The sequence shown here is derived from an EMBL/GenBank/DDBJ whole genome shotgun (WGS) entry which is preliminary data.</text>
</comment>
<dbReference type="EMBL" id="JZWT02000023">
    <property type="protein sequence ID" value="MFB6491157.1"/>
    <property type="molecule type" value="Genomic_DNA"/>
</dbReference>
<accession>A0ACC6V254</accession>
<evidence type="ECO:0000313" key="1">
    <source>
        <dbReference type="EMBL" id="MFB6491157.1"/>
    </source>
</evidence>
<sequence>MHLSLSTKVVNTTQMPANVTLELLAVNNGTSGAHINITAAGAAPGSWALYLPPNSSRVVEMAVRVEAAGPQRLVLVVNGTPAVYNYTVYYFAPRLVAEPAVVNVSSLPAYVRVPVSVKNEGNYTGYVNGTPVPPGGEASVVITLNVSAAGAYSVQLGQLSLTVVVNYLAAGYSVRLISQYVEAPPGWLVPFSVELANKGNATEVLVVNGTAYELRPSQRLLLNFTTPAAPHKGVALLINGTKYAWNLNVSVIALNLLLKIGGYTFSPSMGGEVISVTQAAVPYQWIITDNATYRTVYLGVGGQYYALPPGGEVLINGTLNAAINQWNTVSVTINGTTYSMQIYVELTPPTIYVQSISGISFSDSREFTQSVSCATKTIGAVSTSVTYYGMEGVVSYSGNTITFSGSFEVYVAALGKTYDVSFSGSSTNGVGQVTATIGSYTAVVDFNNGAITYAEVGGTQIPPSCASIIPIPPFMYEEPPTGALDAVSLGSQLANLFAITPSDYVVNAYYNGQSVVLVDGAGHTMYFNFAGGLSISGPLSATISAQYHN</sequence>
<proteinExistence type="predicted"/>
<reference evidence="1" key="1">
    <citation type="submission" date="2024-07" db="EMBL/GenBank/DDBJ databases">
        <title>Metagenome and Metagenome-Assembled Genomes of Archaea from a hot spring from the geothermal field of Los Azufres, Mexico.</title>
        <authorList>
            <person name="Marin-Paredes R."/>
            <person name="Martinez-Romero E."/>
            <person name="Servin-Garciduenas L.E."/>
        </authorList>
    </citation>
    <scope>NUCLEOTIDE SEQUENCE</scope>
</reference>
<name>A0ACC6V254_9CREN</name>
<protein>
    <submittedName>
        <fullName evidence="1">Uncharacterized protein</fullName>
    </submittedName>
</protein>
<organism evidence="1 2">
    <name type="scientific">Thermoproteus sp. AZ2</name>
    <dbReference type="NCBI Taxonomy" id="1609232"/>
    <lineage>
        <taxon>Archaea</taxon>
        <taxon>Thermoproteota</taxon>
        <taxon>Thermoprotei</taxon>
        <taxon>Thermoproteales</taxon>
        <taxon>Thermoproteaceae</taxon>
        <taxon>Thermoproteus</taxon>
    </lineage>
</organism>
<gene>
    <name evidence="1" type="ORF">TU35_007980</name>
</gene>